<dbReference type="Pfam" id="PF06314">
    <property type="entry name" value="ADC"/>
    <property type="match status" value="1"/>
</dbReference>
<evidence type="ECO:0000313" key="1">
    <source>
        <dbReference type="EMBL" id="AFL50324.1"/>
    </source>
</evidence>
<sequence>MGYVWTSEQIAQYRRYYDDIRTHHTYTYVRFRTTERFVRSVLPPCLAPADEPIVTIGFMSFMEWIEGVSNRAGRDRAMIIGVNARHGVIEGSYYLTVLETEEVNIVTGREFWGMPKKLGTVDFFDDGEEFHGFASRKDFRLVELTASLGDQLPTTAEDEKEFYFDLRGYFGVNASDVTRPQLVVFENSTATKRLRTITDAKLKLTGSPWDPGVSTIPLEGFIDGGHLGGETSYIIKDVVELENDGNDYTPYLMGRLYDDWPDVRSRR</sequence>
<reference evidence="1 2" key="1">
    <citation type="journal article" date="2012" name="J. Bacteriol.">
        <title>Complete genome sequence of the broad-host-range strain Sinorhizobium fredii USDA257.</title>
        <authorList>
            <person name="Schuldes J."/>
            <person name="Rodriguez Orbegoso M."/>
            <person name="Schmeisser C."/>
            <person name="Krishnan H.B."/>
            <person name="Daniel R."/>
            <person name="Streit W.R."/>
        </authorList>
    </citation>
    <scope>NUCLEOTIDE SEQUENCE [LARGE SCALE GENOMIC DNA]</scope>
    <source>
        <strain evidence="1 2">USDA 257</strain>
    </source>
</reference>
<evidence type="ECO:0000313" key="2">
    <source>
        <dbReference type="Proteomes" id="UP000006180"/>
    </source>
</evidence>
<dbReference type="InterPro" id="IPR010451">
    <property type="entry name" value="Acetoacetate_decarboxylase"/>
</dbReference>
<dbReference type="eggNOG" id="COG4689">
    <property type="taxonomic scope" value="Bacteria"/>
</dbReference>
<dbReference type="STRING" id="1185652.USDA257_c17360"/>
<name>I3X368_SINF2</name>
<dbReference type="Proteomes" id="UP000006180">
    <property type="component" value="Chromosome"/>
</dbReference>
<accession>I3X368</accession>
<dbReference type="EMBL" id="CP003563">
    <property type="protein sequence ID" value="AFL50324.1"/>
    <property type="molecule type" value="Genomic_DNA"/>
</dbReference>
<dbReference type="HOGENOM" id="CLU_973305_0_0_5"/>
<dbReference type="SUPFAM" id="SSF160104">
    <property type="entry name" value="Acetoacetate decarboxylase-like"/>
    <property type="match status" value="1"/>
</dbReference>
<dbReference type="PATRIC" id="fig|1185652.3.peg.1798"/>
<organism evidence="1 2">
    <name type="scientific">Sinorhizobium fredii (strain USDA 257)</name>
    <dbReference type="NCBI Taxonomy" id="1185652"/>
    <lineage>
        <taxon>Bacteria</taxon>
        <taxon>Pseudomonadati</taxon>
        <taxon>Pseudomonadota</taxon>
        <taxon>Alphaproteobacteria</taxon>
        <taxon>Hyphomicrobiales</taxon>
        <taxon>Rhizobiaceae</taxon>
        <taxon>Sinorhizobium/Ensifer group</taxon>
        <taxon>Sinorhizobium</taxon>
    </lineage>
</organism>
<dbReference type="AlphaFoldDB" id="I3X368"/>
<proteinExistence type="predicted"/>
<dbReference type="InterPro" id="IPR023375">
    <property type="entry name" value="ADC_dom_sf"/>
</dbReference>
<evidence type="ECO:0008006" key="3">
    <source>
        <dbReference type="Google" id="ProtNLM"/>
    </source>
</evidence>
<dbReference type="GO" id="GO:0016829">
    <property type="term" value="F:lyase activity"/>
    <property type="evidence" value="ECO:0007669"/>
    <property type="project" value="InterPro"/>
</dbReference>
<protein>
    <recommendedName>
        <fullName evidence="3">Acetoacetate decarboxylase</fullName>
    </recommendedName>
</protein>
<dbReference type="Gene3D" id="2.40.400.10">
    <property type="entry name" value="Acetoacetate decarboxylase-like"/>
    <property type="match status" value="1"/>
</dbReference>
<dbReference type="KEGG" id="sfd:USDA257_c17360"/>
<gene>
    <name evidence="1" type="ORF">USDA257_c17360</name>
</gene>
<dbReference type="RefSeq" id="WP_014762505.1">
    <property type="nucleotide sequence ID" value="NC_018000.1"/>
</dbReference>